<keyword evidence="2" id="KW-1185">Reference proteome</keyword>
<comment type="caution">
    <text evidence="1">The sequence shown here is derived from an EMBL/GenBank/DDBJ whole genome shotgun (WGS) entry which is preliminary data.</text>
</comment>
<reference evidence="1 2" key="1">
    <citation type="journal article" date="2018" name="New Phytol.">
        <title>Phylogenomics of Endogonaceae and evolution of mycorrhizas within Mucoromycota.</title>
        <authorList>
            <person name="Chang Y."/>
            <person name="Desiro A."/>
            <person name="Na H."/>
            <person name="Sandor L."/>
            <person name="Lipzen A."/>
            <person name="Clum A."/>
            <person name="Barry K."/>
            <person name="Grigoriev I.V."/>
            <person name="Martin F.M."/>
            <person name="Stajich J.E."/>
            <person name="Smith M.E."/>
            <person name="Bonito G."/>
            <person name="Spatafora J.W."/>
        </authorList>
    </citation>
    <scope>NUCLEOTIDE SEQUENCE [LARGE SCALE GENOMIC DNA]</scope>
    <source>
        <strain evidence="1 2">AD002</strain>
    </source>
</reference>
<dbReference type="EMBL" id="RBNJ01026483">
    <property type="protein sequence ID" value="RUS14866.1"/>
    <property type="molecule type" value="Genomic_DNA"/>
</dbReference>
<protein>
    <submittedName>
        <fullName evidence="1">Uncharacterized protein</fullName>
    </submittedName>
</protein>
<accession>A0A433PBG4</accession>
<evidence type="ECO:0000313" key="2">
    <source>
        <dbReference type="Proteomes" id="UP000274822"/>
    </source>
</evidence>
<sequence length="107" mass="12216">MAGYSCYPGQVHPCPTFLHNIRPFLNIVNEMPNNIKMNPGKHAKRRHSTNLDHTKASITSRLLTITPATYLASLWWKHYACNCTYHALGCVATPKVEHYKDGLMIRH</sequence>
<proteinExistence type="predicted"/>
<organism evidence="1 2">
    <name type="scientific">Jimgerdemannia flammicorona</name>
    <dbReference type="NCBI Taxonomy" id="994334"/>
    <lineage>
        <taxon>Eukaryota</taxon>
        <taxon>Fungi</taxon>
        <taxon>Fungi incertae sedis</taxon>
        <taxon>Mucoromycota</taxon>
        <taxon>Mucoromycotina</taxon>
        <taxon>Endogonomycetes</taxon>
        <taxon>Endogonales</taxon>
        <taxon>Endogonaceae</taxon>
        <taxon>Jimgerdemannia</taxon>
    </lineage>
</organism>
<gene>
    <name evidence="1" type="ORF">BC938DRAFT_477170</name>
</gene>
<dbReference type="Proteomes" id="UP000274822">
    <property type="component" value="Unassembled WGS sequence"/>
</dbReference>
<dbReference type="AlphaFoldDB" id="A0A433PBG4"/>
<evidence type="ECO:0000313" key="1">
    <source>
        <dbReference type="EMBL" id="RUS14866.1"/>
    </source>
</evidence>
<name>A0A433PBG4_9FUNG</name>